<evidence type="ECO:0000313" key="2">
    <source>
        <dbReference type="EMBL" id="ETW08588.1"/>
    </source>
</evidence>
<name>A0A024USF0_9STRA</name>
<organism evidence="2">
    <name type="scientific">Aphanomyces invadans</name>
    <dbReference type="NCBI Taxonomy" id="157072"/>
    <lineage>
        <taxon>Eukaryota</taxon>
        <taxon>Sar</taxon>
        <taxon>Stramenopiles</taxon>
        <taxon>Oomycota</taxon>
        <taxon>Saprolegniomycetes</taxon>
        <taxon>Saprolegniales</taxon>
        <taxon>Verrucalvaceae</taxon>
        <taxon>Aphanomyces</taxon>
    </lineage>
</organism>
<dbReference type="AlphaFoldDB" id="A0A024USF0"/>
<sequence length="182" mass="20324">MISLPPITETRDADSAAPLPADKSPMSPRKTSAVQSFTRNPRKGTTKVRSMSIAPNDMERALTKLGVSEETLRIEKLMKKLGVCDHDLEKYNDLQRHSAVLDNTDEKLTKEELMCGYSKKQILRAKAVRSLGTSEEEILDNHAQRVSELGAQVVPPKGSLRSVSPRRRSIMVMLPTKWTTPQ</sequence>
<feature type="region of interest" description="Disordered" evidence="1">
    <location>
        <begin position="1"/>
        <end position="47"/>
    </location>
</feature>
<dbReference type="EMBL" id="KI913953">
    <property type="protein sequence ID" value="ETW08588.1"/>
    <property type="molecule type" value="Genomic_DNA"/>
</dbReference>
<protein>
    <submittedName>
        <fullName evidence="2">Uncharacterized protein</fullName>
    </submittedName>
</protein>
<dbReference type="VEuPathDB" id="FungiDB:H310_01136"/>
<dbReference type="GeneID" id="20078186"/>
<evidence type="ECO:0000256" key="1">
    <source>
        <dbReference type="SAM" id="MobiDB-lite"/>
    </source>
</evidence>
<proteinExistence type="predicted"/>
<accession>A0A024USF0</accession>
<gene>
    <name evidence="2" type="ORF">H310_01136</name>
</gene>
<reference evidence="2" key="1">
    <citation type="submission" date="2013-12" db="EMBL/GenBank/DDBJ databases">
        <title>The Genome Sequence of Aphanomyces invadans NJM9701.</title>
        <authorList>
            <consortium name="The Broad Institute Genomics Platform"/>
            <person name="Russ C."/>
            <person name="Tyler B."/>
            <person name="van West P."/>
            <person name="Dieguez-Uribeondo J."/>
            <person name="Young S.K."/>
            <person name="Zeng Q."/>
            <person name="Gargeya S."/>
            <person name="Fitzgerald M."/>
            <person name="Abouelleil A."/>
            <person name="Alvarado L."/>
            <person name="Chapman S.B."/>
            <person name="Gainer-Dewar J."/>
            <person name="Goldberg J."/>
            <person name="Griggs A."/>
            <person name="Gujja S."/>
            <person name="Hansen M."/>
            <person name="Howarth C."/>
            <person name="Imamovic A."/>
            <person name="Ireland A."/>
            <person name="Larimer J."/>
            <person name="McCowan C."/>
            <person name="Murphy C."/>
            <person name="Pearson M."/>
            <person name="Poon T.W."/>
            <person name="Priest M."/>
            <person name="Roberts A."/>
            <person name="Saif S."/>
            <person name="Shea T."/>
            <person name="Sykes S."/>
            <person name="Wortman J."/>
            <person name="Nusbaum C."/>
            <person name="Birren B."/>
        </authorList>
    </citation>
    <scope>NUCLEOTIDE SEQUENCE [LARGE SCALE GENOMIC DNA]</scope>
    <source>
        <strain evidence="2">NJM9701</strain>
    </source>
</reference>
<dbReference type="RefSeq" id="XP_008862393.1">
    <property type="nucleotide sequence ID" value="XM_008864171.1"/>
</dbReference>
<feature type="compositionally biased region" description="Polar residues" evidence="1">
    <location>
        <begin position="29"/>
        <end position="39"/>
    </location>
</feature>
<dbReference type="OrthoDB" id="196657at2759"/>